<dbReference type="SMART" id="SM00184">
    <property type="entry name" value="RING"/>
    <property type="match status" value="2"/>
</dbReference>
<dbReference type="Gene3D" id="3.30.40.10">
    <property type="entry name" value="Zinc/RING finger domain, C3HC4 (zinc finger)"/>
    <property type="match status" value="2"/>
</dbReference>
<dbReference type="Pfam" id="PF00097">
    <property type="entry name" value="zf-C3HC4"/>
    <property type="match status" value="2"/>
</dbReference>
<dbReference type="InterPro" id="IPR017907">
    <property type="entry name" value="Znf_RING_CS"/>
</dbReference>
<keyword evidence="3" id="KW-0862">Zinc</keyword>
<organism evidence="7 8">
    <name type="scientific">Mytilus edulis</name>
    <name type="common">Blue mussel</name>
    <dbReference type="NCBI Taxonomy" id="6550"/>
    <lineage>
        <taxon>Eukaryota</taxon>
        <taxon>Metazoa</taxon>
        <taxon>Spiralia</taxon>
        <taxon>Lophotrochozoa</taxon>
        <taxon>Mollusca</taxon>
        <taxon>Bivalvia</taxon>
        <taxon>Autobranchia</taxon>
        <taxon>Pteriomorphia</taxon>
        <taxon>Mytilida</taxon>
        <taxon>Mytiloidea</taxon>
        <taxon>Mytilidae</taxon>
        <taxon>Mytilinae</taxon>
        <taxon>Mytilus</taxon>
    </lineage>
</organism>
<dbReference type="InterPro" id="IPR013083">
    <property type="entry name" value="Znf_RING/FYVE/PHD"/>
</dbReference>
<dbReference type="Gene3D" id="3.30.160.60">
    <property type="entry name" value="Classic Zinc Finger"/>
    <property type="match status" value="2"/>
</dbReference>
<comment type="caution">
    <text evidence="7">The sequence shown here is derived from an EMBL/GenBank/DDBJ whole genome shotgun (WGS) entry which is preliminary data.</text>
</comment>
<accession>A0A8S3UHA3</accession>
<sequence length="1551" mass="175867">MQRRLADNIASDHLSCPICRDTLKNPKLLPCDHTLCCECLTQLINSTRRFNKVTCPVDRREITMPSYTISAEEWAKSFPTDDLAVVLLQAISGGVKTQENYKNNIPCSEHPQKFCDFFCFGCYQIICSECAVDKHRSFDCDCKNFKICADLAREKLKNSYDEIENIISYGRDIVTNYKEIGKDQLLMQSRQQIKTTIFKLKSIVHDFEKRVNRKSLDILNKVESVVNVEQLQKKTEGIVKELERVRGDIEHSKSQTSTEDMLTVLSKIPDSIQKNTDLLNSLAVSDDPIGIKLELNETFLELCNLLVDQPIGTVHVLPADSLDFEDTEATVCSQRVKFSSDVLPSRALELEPFLEIKVDPIGLENKITARFTGLILYGHAIIVIDNANFKVQRFRINVKEQFIDEISIQGVYAIANIQDDDDVLVTAPGKQSCLFRLSTYRCLGIVSKTVTDQAYYDISRLPDHLYAVICHSSPCGVSNKRINFEWSRGVTSHIDIINVEGNVLTHLSESCICEPSEFGNPFIMPLNNVCCLPNGAIVVSIESKTNNFISCINQSGRVKWTYNLNDTPEGVCFYDGRIYVFLRESKIVRVLSVEGDLKPVSTLRLSNYFGKLLSKFPWDPIIKGSYYKCYREYNKLRKYKERKFKQNILDSLDNLRDNNPKSYWNLIKELKEDNSDGPENSIQSNVCKIMQRRLADNITSDHLSCPICRDTLKDPKLLPCDHSICFECLTQLIESTRRFNKFSCPVDRREITASSYTLSAEQWASSFPTDELSLLLLQAISGDTKTETKPKDGILCSDHPQNVCDFFCFGCYKIICSECAVENHRGTECNCKIFKNCADLAREKLRDAYDEIENLIITGQDIVFKEIDKDQLLVQSRQQIRSTIYKLKTIVQDFEKMINRKCLDILSKVDSVTNVEELKKRTEGIVKDLKRIRDEVELSKSLTSTKDILTVLSKIPESLQKNTDLLYSLAVSDNPIELKLELNEKFLNLCETLIDQPIGTVHVVPADAVDFEDTEATVCSKRIKFSSDVLPLRALELDPFLAIQRDPSESENKITARFTGVIIHGHSIIAIDNANFKVQRFRDTIENQFIDEVLIQGIYDITNIHENDDVLVTSPGKQSRLIRLSTYNSLSIISEKVTENAYFSISQLPDCTFAVISHSSPSGASKKRVNFDWSRGVTSHIDIIDVDGNVLKHFSENFLCEPNEFGDPFIMPLKSICCLPNGNIVVSIETKTNSFISCFNQNARVKWTYDLNDTPEGVCFDDGKIYVFLRESKAVRVLSVDGDLKPVSTLKIPNYFDNANFKVQRFRDTIENQFIDEVLIQGAYDITNIHDNDDVLVTSPGTQSRLFRLSTYNSLSIISEKVTENAYFSISQLPDCTFAVISHSSPSGASKKRVNFDWSRGVTSHIDIIDVDGNVLKHFSENFLCEPNEFGDPFIMPLKSICCLPNGNIVVSIETKTNSFISCFNQNARVKWTYDLNDTPEGVCFDDGKIYVFLRESKAVRVLSVDGDLKPVSTLKIPNYFGDGNSLFVGRNLLSVIDKTELIRLYKLQSC</sequence>
<dbReference type="OrthoDB" id="111250at2759"/>
<keyword evidence="1" id="KW-0479">Metal-binding</keyword>
<dbReference type="InterPro" id="IPR047153">
    <property type="entry name" value="TRIM45/56/19-like"/>
</dbReference>
<feature type="domain" description="RING-type" evidence="5">
    <location>
        <begin position="705"/>
        <end position="748"/>
    </location>
</feature>
<dbReference type="PANTHER" id="PTHR25462">
    <property type="entry name" value="BONUS, ISOFORM C-RELATED"/>
    <property type="match status" value="1"/>
</dbReference>
<dbReference type="SUPFAM" id="SSF63829">
    <property type="entry name" value="Calcium-dependent phosphotriesterase"/>
    <property type="match status" value="1"/>
</dbReference>
<dbReference type="InterPro" id="IPR018957">
    <property type="entry name" value="Znf_C3HC4_RING-type"/>
</dbReference>
<dbReference type="InterPro" id="IPR000315">
    <property type="entry name" value="Znf_B-box"/>
</dbReference>
<feature type="domain" description="RING-type" evidence="5">
    <location>
        <begin position="16"/>
        <end position="59"/>
    </location>
</feature>
<evidence type="ECO:0000256" key="1">
    <source>
        <dbReference type="ARBA" id="ARBA00022723"/>
    </source>
</evidence>
<proteinExistence type="predicted"/>
<evidence type="ECO:0000256" key="3">
    <source>
        <dbReference type="ARBA" id="ARBA00022833"/>
    </source>
</evidence>
<dbReference type="InterPro" id="IPR001841">
    <property type="entry name" value="Znf_RING"/>
</dbReference>
<dbReference type="PROSITE" id="PS00518">
    <property type="entry name" value="ZF_RING_1"/>
    <property type="match status" value="2"/>
</dbReference>
<dbReference type="SUPFAM" id="SSF101898">
    <property type="entry name" value="NHL repeat"/>
    <property type="match status" value="1"/>
</dbReference>
<dbReference type="PROSITE" id="PS50119">
    <property type="entry name" value="ZF_BBOX"/>
    <property type="match status" value="2"/>
</dbReference>
<name>A0A8S3UHA3_MYTED</name>
<evidence type="ECO:0000259" key="5">
    <source>
        <dbReference type="PROSITE" id="PS50089"/>
    </source>
</evidence>
<feature type="domain" description="B box-type" evidence="6">
    <location>
        <begin position="791"/>
        <end position="825"/>
    </location>
</feature>
<gene>
    <name evidence="7" type="ORF">MEDL_57671</name>
</gene>
<evidence type="ECO:0000256" key="4">
    <source>
        <dbReference type="PROSITE-ProRule" id="PRU00024"/>
    </source>
</evidence>
<dbReference type="EMBL" id="CAJPWZ010002782">
    <property type="protein sequence ID" value="CAG2245685.1"/>
    <property type="molecule type" value="Genomic_DNA"/>
</dbReference>
<evidence type="ECO:0000259" key="6">
    <source>
        <dbReference type="PROSITE" id="PS50119"/>
    </source>
</evidence>
<dbReference type="SUPFAM" id="SSF50969">
    <property type="entry name" value="YVTN repeat-like/Quinoprotein amine dehydrogenase"/>
    <property type="match status" value="1"/>
</dbReference>
<dbReference type="InterPro" id="IPR011044">
    <property type="entry name" value="Quino_amine_DH_bsu"/>
</dbReference>
<evidence type="ECO:0000256" key="2">
    <source>
        <dbReference type="ARBA" id="ARBA00022771"/>
    </source>
</evidence>
<keyword evidence="2 4" id="KW-0863">Zinc-finger</keyword>
<dbReference type="PANTHER" id="PTHR25462:SF296">
    <property type="entry name" value="MEIOTIC P26, ISOFORM F"/>
    <property type="match status" value="1"/>
</dbReference>
<dbReference type="PROSITE" id="PS50089">
    <property type="entry name" value="ZF_RING_2"/>
    <property type="match status" value="2"/>
</dbReference>
<dbReference type="Proteomes" id="UP000683360">
    <property type="component" value="Unassembled WGS sequence"/>
</dbReference>
<feature type="domain" description="B box-type" evidence="6">
    <location>
        <begin position="102"/>
        <end position="138"/>
    </location>
</feature>
<dbReference type="GO" id="GO:0008270">
    <property type="term" value="F:zinc ion binding"/>
    <property type="evidence" value="ECO:0007669"/>
    <property type="project" value="UniProtKB-KW"/>
</dbReference>
<evidence type="ECO:0000313" key="7">
    <source>
        <dbReference type="EMBL" id="CAG2245685.1"/>
    </source>
</evidence>
<dbReference type="SUPFAM" id="SSF57850">
    <property type="entry name" value="RING/U-box"/>
    <property type="match status" value="2"/>
</dbReference>
<dbReference type="SUPFAM" id="SSF57845">
    <property type="entry name" value="B-box zinc-binding domain"/>
    <property type="match status" value="2"/>
</dbReference>
<keyword evidence="8" id="KW-1185">Reference proteome</keyword>
<protein>
    <submittedName>
        <fullName evidence="7">TRIM2_3</fullName>
    </submittedName>
</protein>
<reference evidence="7" key="1">
    <citation type="submission" date="2021-03" db="EMBL/GenBank/DDBJ databases">
        <authorList>
            <person name="Bekaert M."/>
        </authorList>
    </citation>
    <scope>NUCLEOTIDE SEQUENCE</scope>
</reference>
<evidence type="ECO:0000313" key="8">
    <source>
        <dbReference type="Proteomes" id="UP000683360"/>
    </source>
</evidence>